<evidence type="ECO:0008006" key="3">
    <source>
        <dbReference type="Google" id="ProtNLM"/>
    </source>
</evidence>
<name>A0A099I660_CLOIN</name>
<organism evidence="1 2">
    <name type="scientific">Clostridium innocuum</name>
    <dbReference type="NCBI Taxonomy" id="1522"/>
    <lineage>
        <taxon>Bacteria</taxon>
        <taxon>Bacillati</taxon>
        <taxon>Bacillota</taxon>
        <taxon>Clostridia</taxon>
        <taxon>Eubacteriales</taxon>
        <taxon>Clostridiaceae</taxon>
        <taxon>Clostridium</taxon>
    </lineage>
</organism>
<protein>
    <recommendedName>
        <fullName evidence="3">DUF3788 domain-containing protein</fullName>
    </recommendedName>
</protein>
<reference evidence="1 2" key="1">
    <citation type="submission" date="2014-08" db="EMBL/GenBank/DDBJ databases">
        <title>Clostridium innocuum, an unnegligible vancomycin-resistant pathogen causing extra-intestinal infections.</title>
        <authorList>
            <person name="Feng Y."/>
            <person name="Chiu C.-H."/>
        </authorList>
    </citation>
    <scope>NUCLEOTIDE SEQUENCE [LARGE SCALE GENOMIC DNA]</scope>
    <source>
        <strain evidence="1 2">AN88</strain>
    </source>
</reference>
<dbReference type="Pfam" id="PF12663">
    <property type="entry name" value="DUF3788"/>
    <property type="match status" value="1"/>
</dbReference>
<accession>A0A099I660</accession>
<proteinExistence type="predicted"/>
<dbReference type="RefSeq" id="WP_044905169.1">
    <property type="nucleotide sequence ID" value="NZ_JQIF01000040.1"/>
</dbReference>
<sequence>MYERMLNKQEQPQYNEMCMHCKECGELFAGLNTWLMETFATQQEITFPYGNHYGWGIAHRKRKKLMCNVFPEAGAFTVMLRLSDAQFASVYEQLQPYAKEYVDNRYPCGNGGWIHYRVCEEAHMEDIQRLLFLRCD</sequence>
<comment type="caution">
    <text evidence="1">The sequence shown here is derived from an EMBL/GenBank/DDBJ whole genome shotgun (WGS) entry which is preliminary data.</text>
</comment>
<evidence type="ECO:0000313" key="1">
    <source>
        <dbReference type="EMBL" id="KGJ53404.1"/>
    </source>
</evidence>
<dbReference type="AlphaFoldDB" id="A0A099I660"/>
<evidence type="ECO:0000313" key="2">
    <source>
        <dbReference type="Proteomes" id="UP000030008"/>
    </source>
</evidence>
<gene>
    <name evidence="1" type="ORF">CIAN88_09550</name>
</gene>
<dbReference type="InterPro" id="IPR024265">
    <property type="entry name" value="DUF3788"/>
</dbReference>
<dbReference type="Proteomes" id="UP000030008">
    <property type="component" value="Unassembled WGS sequence"/>
</dbReference>
<dbReference type="EMBL" id="JQIF01000040">
    <property type="protein sequence ID" value="KGJ53404.1"/>
    <property type="molecule type" value="Genomic_DNA"/>
</dbReference>